<reference evidence="2 3" key="1">
    <citation type="submission" date="2019-02" db="EMBL/GenBank/DDBJ databases">
        <title>Deep-cultivation of Planctomycetes and their phenomic and genomic characterization uncovers novel biology.</title>
        <authorList>
            <person name="Wiegand S."/>
            <person name="Jogler M."/>
            <person name="Boedeker C."/>
            <person name="Pinto D."/>
            <person name="Vollmers J."/>
            <person name="Rivas-Marin E."/>
            <person name="Kohn T."/>
            <person name="Peeters S.H."/>
            <person name="Heuer A."/>
            <person name="Rast P."/>
            <person name="Oberbeckmann S."/>
            <person name="Bunk B."/>
            <person name="Jeske O."/>
            <person name="Meyerdierks A."/>
            <person name="Storesund J.E."/>
            <person name="Kallscheuer N."/>
            <person name="Luecker S."/>
            <person name="Lage O.M."/>
            <person name="Pohl T."/>
            <person name="Merkel B.J."/>
            <person name="Hornburger P."/>
            <person name="Mueller R.-W."/>
            <person name="Bruemmer F."/>
            <person name="Labrenz M."/>
            <person name="Spormann A.M."/>
            <person name="Op den Camp H."/>
            <person name="Overmann J."/>
            <person name="Amann R."/>
            <person name="Jetten M.S.M."/>
            <person name="Mascher T."/>
            <person name="Medema M.H."/>
            <person name="Devos D.P."/>
            <person name="Kaster A.-K."/>
            <person name="Ovreas L."/>
            <person name="Rohde M."/>
            <person name="Galperin M.Y."/>
            <person name="Jogler C."/>
        </authorList>
    </citation>
    <scope>NUCLEOTIDE SEQUENCE [LARGE SCALE GENOMIC DNA]</scope>
    <source>
        <strain evidence="2 3">Mal4</strain>
    </source>
</reference>
<keyword evidence="1" id="KW-0732">Signal</keyword>
<evidence type="ECO:0000313" key="3">
    <source>
        <dbReference type="Proteomes" id="UP000320496"/>
    </source>
</evidence>
<proteinExistence type="predicted"/>
<evidence type="ECO:0000256" key="1">
    <source>
        <dbReference type="SAM" id="SignalP"/>
    </source>
</evidence>
<evidence type="ECO:0000313" key="2">
    <source>
        <dbReference type="EMBL" id="QDU36816.1"/>
    </source>
</evidence>
<keyword evidence="3" id="KW-1185">Reference proteome</keyword>
<feature type="signal peptide" evidence="1">
    <location>
        <begin position="1"/>
        <end position="25"/>
    </location>
</feature>
<dbReference type="EMBL" id="CP036275">
    <property type="protein sequence ID" value="QDU36816.1"/>
    <property type="molecule type" value="Genomic_DNA"/>
</dbReference>
<dbReference type="RefSeq" id="WP_197444111.1">
    <property type="nucleotide sequence ID" value="NZ_CP036275.1"/>
</dbReference>
<dbReference type="AlphaFoldDB" id="A0A517Z2Z5"/>
<evidence type="ECO:0008006" key="4">
    <source>
        <dbReference type="Google" id="ProtNLM"/>
    </source>
</evidence>
<feature type="chain" id="PRO_5021808090" description="Lipoprotein" evidence="1">
    <location>
        <begin position="26"/>
        <end position="129"/>
    </location>
</feature>
<organism evidence="2 3">
    <name type="scientific">Maioricimonas rarisocia</name>
    <dbReference type="NCBI Taxonomy" id="2528026"/>
    <lineage>
        <taxon>Bacteria</taxon>
        <taxon>Pseudomonadati</taxon>
        <taxon>Planctomycetota</taxon>
        <taxon>Planctomycetia</taxon>
        <taxon>Planctomycetales</taxon>
        <taxon>Planctomycetaceae</taxon>
        <taxon>Maioricimonas</taxon>
    </lineage>
</organism>
<sequence precursor="true">MRYFTLIMMAACGLGCFASSGSVHAYTIVYGIDQLPQATVSGLACARKCESLCEMVLRERRGDSPERPAAGEWSSVPVPAVASGTVAAGYAMLLFVTHAAEPPLVGLIPDEAVLVPIRFLDGIFRPPRC</sequence>
<gene>
    <name evidence="2" type="ORF">Mal4_11140</name>
</gene>
<protein>
    <recommendedName>
        <fullName evidence="4">Lipoprotein</fullName>
    </recommendedName>
</protein>
<dbReference type="Proteomes" id="UP000320496">
    <property type="component" value="Chromosome"/>
</dbReference>
<name>A0A517Z2Z5_9PLAN</name>
<dbReference type="KEGG" id="mri:Mal4_11140"/>
<accession>A0A517Z2Z5</accession>